<dbReference type="PANTHER" id="PTHR42830:SF1">
    <property type="entry name" value="OSMOTICALLY INDUCIBLE FAMILY PROTEIN"/>
    <property type="match status" value="1"/>
</dbReference>
<evidence type="ECO:0000313" key="2">
    <source>
        <dbReference type="Proteomes" id="UP001500622"/>
    </source>
</evidence>
<protein>
    <submittedName>
        <fullName evidence="1">OsmC family peroxiredoxin</fullName>
    </submittedName>
</protein>
<reference evidence="2" key="1">
    <citation type="journal article" date="2019" name="Int. J. Syst. Evol. Microbiol.">
        <title>The Global Catalogue of Microorganisms (GCM) 10K type strain sequencing project: providing services to taxonomists for standard genome sequencing and annotation.</title>
        <authorList>
            <consortium name="The Broad Institute Genomics Platform"/>
            <consortium name="The Broad Institute Genome Sequencing Center for Infectious Disease"/>
            <person name="Wu L."/>
            <person name="Ma J."/>
        </authorList>
    </citation>
    <scope>NUCLEOTIDE SEQUENCE [LARGE SCALE GENOMIC DNA]</scope>
    <source>
        <strain evidence="2">JCM 17810</strain>
    </source>
</reference>
<dbReference type="SUPFAM" id="SSF82784">
    <property type="entry name" value="OsmC-like"/>
    <property type="match status" value="1"/>
</dbReference>
<dbReference type="InterPro" id="IPR015946">
    <property type="entry name" value="KH_dom-like_a/b"/>
</dbReference>
<sequence length="143" mass="14753">MPNPIVSKASTTWNGDLFGGSGSTRLDSSGLATFDVAWKNRAESHDGGTSPEELIAAAHATCFSMALAKELNDNGTPPTQLDTSAEVTFVAGEGITGIVLRCDAQVPDISAEDFQSIADTAKTGCPTSQALQAVPITLDAKLV</sequence>
<dbReference type="NCBIfam" id="TIGR03562">
    <property type="entry name" value="osmo_induc_OsmC"/>
    <property type="match status" value="1"/>
</dbReference>
<accession>A0ABP8L467</accession>
<keyword evidence="2" id="KW-1185">Reference proteome</keyword>
<dbReference type="InterPro" id="IPR019904">
    <property type="entry name" value="Peroxiredoxin_OsmC"/>
</dbReference>
<dbReference type="PANTHER" id="PTHR42830">
    <property type="entry name" value="OSMOTICALLY INDUCIBLE FAMILY PROTEIN"/>
    <property type="match status" value="1"/>
</dbReference>
<dbReference type="RefSeq" id="WP_345215763.1">
    <property type="nucleotide sequence ID" value="NZ_BAABGN010000007.1"/>
</dbReference>
<evidence type="ECO:0000313" key="1">
    <source>
        <dbReference type="EMBL" id="GAA4422247.1"/>
    </source>
</evidence>
<organism evidence="1 2">
    <name type="scientific">Georgenia halophila</name>
    <dbReference type="NCBI Taxonomy" id="620889"/>
    <lineage>
        <taxon>Bacteria</taxon>
        <taxon>Bacillati</taxon>
        <taxon>Actinomycetota</taxon>
        <taxon>Actinomycetes</taxon>
        <taxon>Micrococcales</taxon>
        <taxon>Bogoriellaceae</taxon>
        <taxon>Georgenia</taxon>
    </lineage>
</organism>
<dbReference type="InterPro" id="IPR003718">
    <property type="entry name" value="OsmC/Ohr_fam"/>
</dbReference>
<dbReference type="EMBL" id="BAABGN010000007">
    <property type="protein sequence ID" value="GAA4422247.1"/>
    <property type="molecule type" value="Genomic_DNA"/>
</dbReference>
<dbReference type="Proteomes" id="UP001500622">
    <property type="component" value="Unassembled WGS sequence"/>
</dbReference>
<gene>
    <name evidence="1" type="ORF">GCM10023169_16340</name>
</gene>
<dbReference type="InterPro" id="IPR036102">
    <property type="entry name" value="OsmC/Ohrsf"/>
</dbReference>
<proteinExistence type="predicted"/>
<comment type="caution">
    <text evidence="1">The sequence shown here is derived from an EMBL/GenBank/DDBJ whole genome shotgun (WGS) entry which is preliminary data.</text>
</comment>
<dbReference type="InterPro" id="IPR052707">
    <property type="entry name" value="OsmC_Ohr_Peroxiredoxin"/>
</dbReference>
<name>A0ABP8L467_9MICO</name>
<dbReference type="Pfam" id="PF02566">
    <property type="entry name" value="OsmC"/>
    <property type="match status" value="1"/>
</dbReference>
<dbReference type="Gene3D" id="3.30.300.20">
    <property type="match status" value="1"/>
</dbReference>